<proteinExistence type="predicted"/>
<keyword evidence="2" id="KW-1185">Reference proteome</keyword>
<dbReference type="RefSeq" id="WP_164737756.1">
    <property type="nucleotide sequence ID" value="NZ_JBIRRB010000007.1"/>
</dbReference>
<accession>A0ABW7T9J0</accession>
<comment type="caution">
    <text evidence="1">The sequence shown here is derived from an EMBL/GenBank/DDBJ whole genome shotgun (WGS) entry which is preliminary data.</text>
</comment>
<name>A0ABW7T9J0_9ACTN</name>
<evidence type="ECO:0000313" key="2">
    <source>
        <dbReference type="Proteomes" id="UP001611162"/>
    </source>
</evidence>
<sequence length="218" mass="23875">MATTPRSDDTRDDTRSDGIRIAAARLPGPADRRAFTARGCLAVEGLWDDRCAAALAHEAGRLLPRGRRAGPDGPERPSRQAVAADAPLLARLHRALVPLARALAGRLLVPTCAWYNYYEQHDGIWLHIDIDASELALLTTVLGEVGPLHLHPALRGRTQDQLDALQRDPDWDRHSGTAVRYPRRGVLAQLGRAVPHHRPGRPLARPGAVAALHYRSPF</sequence>
<dbReference type="Proteomes" id="UP001611162">
    <property type="component" value="Unassembled WGS sequence"/>
</dbReference>
<evidence type="ECO:0000313" key="1">
    <source>
        <dbReference type="EMBL" id="MFI0912856.1"/>
    </source>
</evidence>
<dbReference type="EMBL" id="JBIRRB010000007">
    <property type="protein sequence ID" value="MFI0912856.1"/>
    <property type="molecule type" value="Genomic_DNA"/>
</dbReference>
<reference evidence="1 2" key="1">
    <citation type="submission" date="2024-10" db="EMBL/GenBank/DDBJ databases">
        <title>The Natural Products Discovery Center: Release of the First 8490 Sequenced Strains for Exploring Actinobacteria Biosynthetic Diversity.</title>
        <authorList>
            <person name="Kalkreuter E."/>
            <person name="Kautsar S.A."/>
            <person name="Yang D."/>
            <person name="Bader C.D."/>
            <person name="Teijaro C.N."/>
            <person name="Fluegel L."/>
            <person name="Davis C.M."/>
            <person name="Simpson J.R."/>
            <person name="Lauterbach L."/>
            <person name="Steele A.D."/>
            <person name="Gui C."/>
            <person name="Meng S."/>
            <person name="Li G."/>
            <person name="Viehrig K."/>
            <person name="Ye F."/>
            <person name="Su P."/>
            <person name="Kiefer A.F."/>
            <person name="Nichols A."/>
            <person name="Cepeda A.J."/>
            <person name="Yan W."/>
            <person name="Fan B."/>
            <person name="Jiang Y."/>
            <person name="Adhikari A."/>
            <person name="Zheng C.-J."/>
            <person name="Schuster L."/>
            <person name="Cowan T.M."/>
            <person name="Smanski M.J."/>
            <person name="Chevrette M.G."/>
            <person name="De Carvalho L.P.S."/>
            <person name="Shen B."/>
        </authorList>
    </citation>
    <scope>NUCLEOTIDE SEQUENCE [LARGE SCALE GENOMIC DNA]</scope>
    <source>
        <strain evidence="1 2">NPDC020979</strain>
    </source>
</reference>
<gene>
    <name evidence="1" type="ORF">ACH4TF_20665</name>
</gene>
<organism evidence="1 2">
    <name type="scientific">Streptomyces abikoensis</name>
    <dbReference type="NCBI Taxonomy" id="97398"/>
    <lineage>
        <taxon>Bacteria</taxon>
        <taxon>Bacillati</taxon>
        <taxon>Actinomycetota</taxon>
        <taxon>Actinomycetes</taxon>
        <taxon>Kitasatosporales</taxon>
        <taxon>Streptomycetaceae</taxon>
        <taxon>Streptomyces</taxon>
    </lineage>
</organism>
<protein>
    <submittedName>
        <fullName evidence="1">Uncharacterized protein</fullName>
    </submittedName>
</protein>